<sequence>MHDKCHFVFKGGVRDVILYPVHEKTNILKSAHIGFVRLAQHRTSSIDAYYNHGLLPGQIPAKRVSAAHDLRILTEAFVKNILYELSISPSYEFPSFVF</sequence>
<gene>
    <name evidence="1" type="ORF">SDC9_212705</name>
</gene>
<dbReference type="AlphaFoldDB" id="A0A645JNH3"/>
<dbReference type="EMBL" id="VSSQ01146517">
    <property type="protein sequence ID" value="MPN64926.1"/>
    <property type="molecule type" value="Genomic_DNA"/>
</dbReference>
<evidence type="ECO:0000313" key="1">
    <source>
        <dbReference type="EMBL" id="MPN64926.1"/>
    </source>
</evidence>
<accession>A0A645JNH3</accession>
<reference evidence="1" key="1">
    <citation type="submission" date="2019-08" db="EMBL/GenBank/DDBJ databases">
        <authorList>
            <person name="Kucharzyk K."/>
            <person name="Murdoch R.W."/>
            <person name="Higgins S."/>
            <person name="Loffler F."/>
        </authorList>
    </citation>
    <scope>NUCLEOTIDE SEQUENCE</scope>
</reference>
<organism evidence="1">
    <name type="scientific">bioreactor metagenome</name>
    <dbReference type="NCBI Taxonomy" id="1076179"/>
    <lineage>
        <taxon>unclassified sequences</taxon>
        <taxon>metagenomes</taxon>
        <taxon>ecological metagenomes</taxon>
    </lineage>
</organism>
<name>A0A645JNH3_9ZZZZ</name>
<proteinExistence type="predicted"/>
<protein>
    <submittedName>
        <fullName evidence="1">Uncharacterized protein</fullName>
    </submittedName>
</protein>
<comment type="caution">
    <text evidence="1">The sequence shown here is derived from an EMBL/GenBank/DDBJ whole genome shotgun (WGS) entry which is preliminary data.</text>
</comment>